<dbReference type="AlphaFoldDB" id="A0A3B0Y9N9"/>
<accession>A0A3B0Y9N9</accession>
<proteinExistence type="predicted"/>
<protein>
    <submittedName>
        <fullName evidence="1">Uncharacterized protein</fullName>
    </submittedName>
</protein>
<name>A0A3B0Y9N9_9ZZZZ</name>
<reference evidence="1" key="1">
    <citation type="submission" date="2018-06" db="EMBL/GenBank/DDBJ databases">
        <authorList>
            <person name="Zhirakovskaya E."/>
        </authorList>
    </citation>
    <scope>NUCLEOTIDE SEQUENCE</scope>
</reference>
<sequence>MDTDISNSWALYQIKGWKEANNALDTLLCYEYAQASQRRYSQYESQIQSAWAIRDNMLDRMNNYKAYGARETEPEHRLIHNICTTLKLPQRSITPHYRDRTS</sequence>
<dbReference type="EMBL" id="UOFG01000248">
    <property type="protein sequence ID" value="VAW65334.1"/>
    <property type="molecule type" value="Genomic_DNA"/>
</dbReference>
<organism evidence="1">
    <name type="scientific">hydrothermal vent metagenome</name>
    <dbReference type="NCBI Taxonomy" id="652676"/>
    <lineage>
        <taxon>unclassified sequences</taxon>
        <taxon>metagenomes</taxon>
        <taxon>ecological metagenomes</taxon>
    </lineage>
</organism>
<evidence type="ECO:0000313" key="1">
    <source>
        <dbReference type="EMBL" id="VAW65334.1"/>
    </source>
</evidence>
<gene>
    <name evidence="1" type="ORF">MNBD_GAMMA11-344</name>
</gene>